<dbReference type="EMBL" id="KZ453086">
    <property type="protein sequence ID" value="PKA47806.1"/>
    <property type="molecule type" value="Genomic_DNA"/>
</dbReference>
<organism evidence="3 4">
    <name type="scientific">Apostasia shenzhenica</name>
    <dbReference type="NCBI Taxonomy" id="1088818"/>
    <lineage>
        <taxon>Eukaryota</taxon>
        <taxon>Viridiplantae</taxon>
        <taxon>Streptophyta</taxon>
        <taxon>Embryophyta</taxon>
        <taxon>Tracheophyta</taxon>
        <taxon>Spermatophyta</taxon>
        <taxon>Magnoliopsida</taxon>
        <taxon>Liliopsida</taxon>
        <taxon>Asparagales</taxon>
        <taxon>Orchidaceae</taxon>
        <taxon>Apostasioideae</taxon>
        <taxon>Apostasia</taxon>
    </lineage>
</organism>
<dbReference type="PANTHER" id="PTHR40836:SF4">
    <property type="entry name" value="RB1-INDUCIBLE COILED-COIL PROTEIN"/>
    <property type="match status" value="1"/>
</dbReference>
<evidence type="ECO:0000256" key="1">
    <source>
        <dbReference type="SAM" id="MobiDB-lite"/>
    </source>
</evidence>
<feature type="compositionally biased region" description="Low complexity" evidence="1">
    <location>
        <begin position="26"/>
        <end position="36"/>
    </location>
</feature>
<evidence type="ECO:0000313" key="3">
    <source>
        <dbReference type="EMBL" id="PKA47806.1"/>
    </source>
</evidence>
<proteinExistence type="predicted"/>
<evidence type="ECO:0000259" key="2">
    <source>
        <dbReference type="Pfam" id="PF14309"/>
    </source>
</evidence>
<dbReference type="Pfam" id="PF14309">
    <property type="entry name" value="DUF4378"/>
    <property type="match status" value="1"/>
</dbReference>
<feature type="region of interest" description="Disordered" evidence="1">
    <location>
        <begin position="1"/>
        <end position="54"/>
    </location>
</feature>
<keyword evidence="4" id="KW-1185">Reference proteome</keyword>
<reference evidence="3 4" key="1">
    <citation type="journal article" date="2017" name="Nature">
        <title>The Apostasia genome and the evolution of orchids.</title>
        <authorList>
            <person name="Zhang G.Q."/>
            <person name="Liu K.W."/>
            <person name="Li Z."/>
            <person name="Lohaus R."/>
            <person name="Hsiao Y.Y."/>
            <person name="Niu S.C."/>
            <person name="Wang J.Y."/>
            <person name="Lin Y.C."/>
            <person name="Xu Q."/>
            <person name="Chen L.J."/>
            <person name="Yoshida K."/>
            <person name="Fujiwara S."/>
            <person name="Wang Z.W."/>
            <person name="Zhang Y.Q."/>
            <person name="Mitsuda N."/>
            <person name="Wang M."/>
            <person name="Liu G.H."/>
            <person name="Pecoraro L."/>
            <person name="Huang H.X."/>
            <person name="Xiao X.J."/>
            <person name="Lin M."/>
            <person name="Wu X.Y."/>
            <person name="Wu W.L."/>
            <person name="Chen Y.Y."/>
            <person name="Chang S.B."/>
            <person name="Sakamoto S."/>
            <person name="Ohme-Takagi M."/>
            <person name="Yagi M."/>
            <person name="Zeng S.J."/>
            <person name="Shen C.Y."/>
            <person name="Yeh C.M."/>
            <person name="Luo Y.B."/>
            <person name="Tsai W.C."/>
            <person name="Van de Peer Y."/>
            <person name="Liu Z.J."/>
        </authorList>
    </citation>
    <scope>NUCLEOTIDE SEQUENCE [LARGE SCALE GENOMIC DNA]</scope>
    <source>
        <strain evidence="4">cv. Shenzhen</strain>
        <tissue evidence="3">Stem</tissue>
    </source>
</reference>
<dbReference type="InterPro" id="IPR025486">
    <property type="entry name" value="DUF4378"/>
</dbReference>
<dbReference type="AlphaFoldDB" id="A0A2H9ZX04"/>
<feature type="region of interest" description="Disordered" evidence="1">
    <location>
        <begin position="170"/>
        <end position="194"/>
    </location>
</feature>
<name>A0A2H9ZX04_9ASPA</name>
<dbReference type="PANTHER" id="PTHR40836">
    <property type="entry name" value="RB1-INDUCIBLE COILED-COIL PROTEIN"/>
    <property type="match status" value="1"/>
</dbReference>
<dbReference type="Proteomes" id="UP000236161">
    <property type="component" value="Unassembled WGS sequence"/>
</dbReference>
<feature type="domain" description="DUF4378" evidence="2">
    <location>
        <begin position="731"/>
        <end position="886"/>
    </location>
</feature>
<sequence>MAQVKTFRVMEDPNPARFLGSMRGKSNLSSSSAANSPRPLMMPKRQQDGAEAPRNSLEWPLETTSRHPANNEDLMVRQSSKMNLHRSGMPIKALMNEEMGVRENVKRSGLGVVARLMGMDTLPSEVGQVHAKVLDDNSRTDVPRGSRFETSKTQLDLLSSTTFKKAKEELSLKKPYSSPSTKSITPIKPHRREHPQEEILQKFKKEFEAWQASKFWERSRNSHENFSGQGVKNEQVLKLENLYAEKMARYSSSRFSVQKGDMKMESNKLANKDKITRKQLYVHDGNFDKQQRSPRIEDDMTIRSKLAAKNFEASPLKNFQDRRSESSSPTRIVILKPSSESTDEIEEPLCGSSEIFDKGSSMEDFLEEVKERLRLEMEGKGRSGSLRRFAASHASLHERSTDPKQLAREIAKHVRESVTRDLGPAFVKSECASSYSNDFHVNVQASPDFIKQDTRKFMSERLKSVLNDDTQLERSKRSDGLAIKKVQSKSTNEFIKMGKGASFWEDKKAVNESIPKYLRREHVKSAEFNEEATSPTNLMRSFSAPISRTAFGKLLLEDQALTGAQMQQRHEACEKDPAIGNRNKKDGLSLKGRVSNLKRNFTLRGKIFGKKIPSAGESTVDMLHDVKSIETTASLVRNFSIVQDNPTEVPPSPVSFSSSPIHEHCSPLPALEVPYVEDHSSAQVSGELCMNLPESTSQLVEIESKGFEELATEAEHHELSEIADVQDHAESYVRDILVVSGLYEALPSEQAMTRLDGQMKPISSFVFDELEEKCCKVEKLDYDASMDRKMLFDLVNEALPMVFEVPMARLTWTRGLTQYSLGKKLLDELLHQINLLANPKIDQPRSVDQMVAWDLHSTPWSTTSREVICSIGRDLESVIIGELINELVLDLNM</sequence>
<evidence type="ECO:0000313" key="4">
    <source>
        <dbReference type="Proteomes" id="UP000236161"/>
    </source>
</evidence>
<dbReference type="STRING" id="1088818.A0A2H9ZX04"/>
<gene>
    <name evidence="3" type="ORF">AXF42_Ash020209</name>
</gene>
<accession>A0A2H9ZX04</accession>
<protein>
    <recommendedName>
        <fullName evidence="2">DUF4378 domain-containing protein</fullName>
    </recommendedName>
</protein>
<dbReference type="OrthoDB" id="446244at2759"/>